<dbReference type="EMBL" id="MRCX01000370">
    <property type="protein sequence ID" value="RKK65758.1"/>
    <property type="molecule type" value="Genomic_DNA"/>
</dbReference>
<dbReference type="Proteomes" id="UP000285084">
    <property type="component" value="Unassembled WGS sequence"/>
</dbReference>
<dbReference type="InterPro" id="IPR052895">
    <property type="entry name" value="HetReg/Transcr_Mod"/>
</dbReference>
<dbReference type="Pfam" id="PF26639">
    <property type="entry name" value="Het-6_barrel"/>
    <property type="match status" value="1"/>
</dbReference>
<accession>A0A420MCJ7</accession>
<dbReference type="VEuPathDB" id="FungiDB:FOC4_g10014142"/>
<dbReference type="PANTHER" id="PTHR24148">
    <property type="entry name" value="ANKYRIN REPEAT DOMAIN-CONTAINING PROTEIN 39 HOMOLOG-RELATED"/>
    <property type="match status" value="1"/>
</dbReference>
<dbReference type="PANTHER" id="PTHR24148:SF64">
    <property type="entry name" value="HETEROKARYON INCOMPATIBILITY DOMAIN-CONTAINING PROTEIN"/>
    <property type="match status" value="1"/>
</dbReference>
<evidence type="ECO:0000259" key="1">
    <source>
        <dbReference type="Pfam" id="PF06985"/>
    </source>
</evidence>
<dbReference type="VEuPathDB" id="FungiDB:HZS61_012008"/>
<reference evidence="2 3" key="1">
    <citation type="journal article" date="2018" name="Sci. Rep.">
        <title>Characterisation of pathogen-specific regions and novel effector candidates in Fusarium oxysporum f. sp. cepae.</title>
        <authorList>
            <person name="Armitage A.D."/>
            <person name="Taylor A."/>
            <person name="Sobczyk M.K."/>
            <person name="Baxter L."/>
            <person name="Greenfield B.P."/>
            <person name="Bates H.J."/>
            <person name="Wilson F."/>
            <person name="Jackson A.C."/>
            <person name="Ott S."/>
            <person name="Harrison R.J."/>
            <person name="Clarkson J.P."/>
        </authorList>
    </citation>
    <scope>NUCLEOTIDE SEQUENCE [LARGE SCALE GENOMIC DNA]</scope>
    <source>
        <strain evidence="2 3">Fo_A13</strain>
    </source>
</reference>
<dbReference type="VEuPathDB" id="FungiDB:FOXG_16753"/>
<feature type="domain" description="Heterokaryon incompatibility" evidence="1">
    <location>
        <begin position="46"/>
        <end position="213"/>
    </location>
</feature>
<evidence type="ECO:0000313" key="2">
    <source>
        <dbReference type="EMBL" id="RKK65758.1"/>
    </source>
</evidence>
<dbReference type="VEuPathDB" id="FungiDB:FOZG_02060"/>
<organism evidence="2 3">
    <name type="scientific">Fusarium oxysporum</name>
    <name type="common">Fusarium vascular wilt</name>
    <dbReference type="NCBI Taxonomy" id="5507"/>
    <lineage>
        <taxon>Eukaryota</taxon>
        <taxon>Fungi</taxon>
        <taxon>Dikarya</taxon>
        <taxon>Ascomycota</taxon>
        <taxon>Pezizomycotina</taxon>
        <taxon>Sordariomycetes</taxon>
        <taxon>Hypocreomycetidae</taxon>
        <taxon>Hypocreales</taxon>
        <taxon>Nectriaceae</taxon>
        <taxon>Fusarium</taxon>
        <taxon>Fusarium oxysporum species complex</taxon>
    </lineage>
</organism>
<dbReference type="VEuPathDB" id="FungiDB:FOC1_g10001406"/>
<sequence>MSAHIDFLTSTSFRLASIDRTQREDAQILSITLSTHELRDATALGYYALSYTWGPPRAPAPSEPEIKTHPILLNGRYYHVQPNLHDALEHLYQFYPQKLVWIDALCINQEDTKERQVQVAIMDKIYSNASLVAIWLGKPFPQLQLGFEVIDRIYKVAFREVSRIIRAQQYDFTLDIGDIQDKYGLELLTNEEMEALMDVYASRWFGRVWVIQEVALAKKVGVVNGDSIMAFDKFGTVAAFLHVSGLCIAISHALARIDRNVDLLEGNFLFRAERIQILREWCLGDQSLWQELLPLVDFTAGIQNGSERGGEETVGLVLTKLLLWTIGFKATDPRDSVFGLWGIVRHIASTQHLKMPEHLRPSYDMSVSDVFHSVATEILETSGTLILLTLVKDPEQRSSTELPSWCPDFSSPLSSHPISGPQLKSVTPVKAGGHIEGLTRSLLPGVRGGTLKLRGFPLGPVQAIGERADEIEYGKFGKWVGILLEMEDTYPLTGQSAVEAFWRTLIHDQDLSSRPSKLVGTEHFRDVLLIQALGFVRREFAKNGTESIEKHIESWCGLDTLAKRYPGAVEGTETIRTYCKGKGFLPTLEHDIPVSEEESDAFRAKVFDNGSGLLMILSGTIFNRCIALTAGGHLAHASGSTIAGDEIWVLAGCPSPLVLRRLEPETDQFSLIGEAYVHGVMNGEAIAKHTEWRHVDLV</sequence>
<dbReference type="AlphaFoldDB" id="A0A420MCJ7"/>
<dbReference type="VEuPathDB" id="FungiDB:FOMG_19367"/>
<proteinExistence type="predicted"/>
<dbReference type="VEuPathDB" id="FungiDB:FOIG_11015"/>
<name>A0A420MCJ7_FUSOX</name>
<comment type="caution">
    <text evidence="2">The sequence shown here is derived from an EMBL/GenBank/DDBJ whole genome shotgun (WGS) entry which is preliminary data.</text>
</comment>
<protein>
    <recommendedName>
        <fullName evidence="1">Heterokaryon incompatibility domain-containing protein</fullName>
    </recommendedName>
</protein>
<dbReference type="Pfam" id="PF06985">
    <property type="entry name" value="HET"/>
    <property type="match status" value="1"/>
</dbReference>
<evidence type="ECO:0000313" key="3">
    <source>
        <dbReference type="Proteomes" id="UP000285084"/>
    </source>
</evidence>
<gene>
    <name evidence="2" type="ORF">BFJ69_g16003</name>
</gene>
<dbReference type="InterPro" id="IPR010730">
    <property type="entry name" value="HET"/>
</dbReference>